<dbReference type="Proteomes" id="UP000265962">
    <property type="component" value="Unassembled WGS sequence"/>
</dbReference>
<evidence type="ECO:0000313" key="2">
    <source>
        <dbReference type="EMBL" id="SPF68224.1"/>
    </source>
</evidence>
<dbReference type="EMBL" id="OMOH01000004">
    <property type="protein sequence ID" value="SPF68224.1"/>
    <property type="molecule type" value="Genomic_DNA"/>
</dbReference>
<feature type="transmembrane region" description="Helical" evidence="1">
    <location>
        <begin position="155"/>
        <end position="177"/>
    </location>
</feature>
<feature type="transmembrane region" description="Helical" evidence="1">
    <location>
        <begin position="45"/>
        <end position="67"/>
    </location>
</feature>
<keyword evidence="3" id="KW-1185">Reference proteome</keyword>
<accession>A0A375I3E0</accession>
<feature type="transmembrane region" description="Helical" evidence="1">
    <location>
        <begin position="88"/>
        <end position="111"/>
    </location>
</feature>
<sequence>MRRSAATLVLDLRRHAQEGFWLVALLTGLTVAALLSPLAADLVRWWPVIVLGELTITSFYFAAVQVLQERNEGTLAARAVSPLRAWEYLTALVVSLALLSLAEVTVLVLVLHGPLALWPALAVGVGLVSCVYTLYGVVAVAGYESIGAFLLPSGAWTLVLSLPLLPLIGGPGGWWLWLHPLQPAVVLIDVAFGAAPSSAAAPCLPLGAAWCAGLGGLARHRLRRAVTPAGARG</sequence>
<evidence type="ECO:0000256" key="1">
    <source>
        <dbReference type="SAM" id="Phobius"/>
    </source>
</evidence>
<keyword evidence="1" id="KW-0812">Transmembrane</keyword>
<feature type="transmembrane region" description="Helical" evidence="1">
    <location>
        <begin position="197"/>
        <end position="218"/>
    </location>
</feature>
<evidence type="ECO:0008006" key="4">
    <source>
        <dbReference type="Google" id="ProtNLM"/>
    </source>
</evidence>
<keyword evidence="1" id="KW-1133">Transmembrane helix</keyword>
<organism evidence="2 3">
    <name type="scientific">Propionibacterium ruminifibrarum</name>
    <dbReference type="NCBI Taxonomy" id="1962131"/>
    <lineage>
        <taxon>Bacteria</taxon>
        <taxon>Bacillati</taxon>
        <taxon>Actinomycetota</taxon>
        <taxon>Actinomycetes</taxon>
        <taxon>Propionibacteriales</taxon>
        <taxon>Propionibacteriaceae</taxon>
        <taxon>Propionibacterium</taxon>
    </lineage>
</organism>
<evidence type="ECO:0000313" key="3">
    <source>
        <dbReference type="Proteomes" id="UP000265962"/>
    </source>
</evidence>
<dbReference type="Pfam" id="PF24686">
    <property type="entry name" value="FLQE3_permease"/>
    <property type="match status" value="1"/>
</dbReference>
<dbReference type="InterPro" id="IPR056926">
    <property type="entry name" value="FLQE3_permease"/>
</dbReference>
<dbReference type="OrthoDB" id="3258131at2"/>
<reference evidence="3" key="1">
    <citation type="submission" date="2018-02" db="EMBL/GenBank/DDBJ databases">
        <authorList>
            <person name="Hornung B."/>
        </authorList>
    </citation>
    <scope>NUCLEOTIDE SEQUENCE [LARGE SCALE GENOMIC DNA]</scope>
</reference>
<feature type="transmembrane region" description="Helical" evidence="1">
    <location>
        <begin position="117"/>
        <end position="143"/>
    </location>
</feature>
<gene>
    <name evidence="2" type="ORF">PROPJV5_1167</name>
</gene>
<feature type="transmembrane region" description="Helical" evidence="1">
    <location>
        <begin position="20"/>
        <end position="39"/>
    </location>
</feature>
<dbReference type="AlphaFoldDB" id="A0A375I3E0"/>
<name>A0A375I3E0_9ACTN</name>
<dbReference type="RefSeq" id="WP_119715407.1">
    <property type="nucleotide sequence ID" value="NZ_OMOH01000004.1"/>
</dbReference>
<keyword evidence="1" id="KW-0472">Membrane</keyword>
<protein>
    <recommendedName>
        <fullName evidence="4">Fluoroquinolone transport system permease protein</fullName>
    </recommendedName>
</protein>
<proteinExistence type="predicted"/>